<geneLocation type="plasmid" evidence="2">
    <name>pKK2 DNA</name>
</geneLocation>
<proteinExistence type="predicted"/>
<gene>
    <name evidence="1" type="ORF">KNN_06791</name>
</gene>
<reference evidence="1 2" key="1">
    <citation type="submission" date="2015-05" db="EMBL/GenBank/DDBJ databases">
        <title>Whole genome sequence of Bacillus thuringiensis serovar tolworthi Pasteur Institute Standard strain.</title>
        <authorList>
            <person name="Kanda K."/>
            <person name="Nakashima K."/>
            <person name="Nagano Y."/>
        </authorList>
    </citation>
    <scope>NUCLEOTIDE SEQUENCE [LARGE SCALE GENOMIC DNA]</scope>
    <source>
        <strain evidence="1 2">Pasteur Institute Standard strain</strain>
        <plasmid evidence="2">pKK2 DNA</plasmid>
    </source>
</reference>
<organism evidence="1 2">
    <name type="scientific">Bacillus thuringiensis subsp. tolworthi</name>
    <dbReference type="NCBI Taxonomy" id="1442"/>
    <lineage>
        <taxon>Bacteria</taxon>
        <taxon>Bacillati</taxon>
        <taxon>Bacillota</taxon>
        <taxon>Bacilli</taxon>
        <taxon>Bacillales</taxon>
        <taxon>Bacillaceae</taxon>
        <taxon>Bacillus</taxon>
        <taxon>Bacillus cereus group</taxon>
    </lineage>
</organism>
<evidence type="ECO:0000313" key="1">
    <source>
        <dbReference type="EMBL" id="BAR87524.1"/>
    </source>
</evidence>
<sequence>MMMDLLSNQTVLFRIAIGIKGKNYIPVGIYIDGSVKELKMSDLTEKLYIIITNY</sequence>
<dbReference type="AlphaFoldDB" id="A0A9W4EXY9"/>
<accession>A0A9W4EXY9</accession>
<dbReference type="Proteomes" id="UP000055316">
    <property type="component" value="Plasmid pKK2"/>
</dbReference>
<dbReference type="RefSeq" id="WP_171840965.1">
    <property type="nucleotide sequence ID" value="NZ_AP014866.1"/>
</dbReference>
<dbReference type="EMBL" id="AP014866">
    <property type="protein sequence ID" value="BAR87524.1"/>
    <property type="molecule type" value="Genomic_DNA"/>
</dbReference>
<protein>
    <submittedName>
        <fullName evidence="1">Uncharacterized protein</fullName>
    </submittedName>
</protein>
<evidence type="ECO:0000313" key="2">
    <source>
        <dbReference type="Proteomes" id="UP000055316"/>
    </source>
</evidence>
<keyword evidence="1" id="KW-0614">Plasmid</keyword>
<name>A0A9W4EXY9_BACTO</name>